<protein>
    <recommendedName>
        <fullName evidence="3">Carrier domain-containing protein</fullName>
    </recommendedName>
</protein>
<reference evidence="1 2" key="1">
    <citation type="submission" date="2019-07" db="EMBL/GenBank/DDBJ databases">
        <title>Whole genome shotgun sequence of Vibrio sagamiensis NBRC 104589.</title>
        <authorList>
            <person name="Hosoyama A."/>
            <person name="Uohara A."/>
            <person name="Ohji S."/>
            <person name="Ichikawa N."/>
        </authorList>
    </citation>
    <scope>NUCLEOTIDE SEQUENCE [LARGE SCALE GENOMIC DNA]</scope>
    <source>
        <strain evidence="1 2">NBRC 104589</strain>
    </source>
</reference>
<organism evidence="1 2">
    <name type="scientific">Vibrio sagamiensis NBRC 104589</name>
    <dbReference type="NCBI Taxonomy" id="1219064"/>
    <lineage>
        <taxon>Bacteria</taxon>
        <taxon>Pseudomonadati</taxon>
        <taxon>Pseudomonadota</taxon>
        <taxon>Gammaproteobacteria</taxon>
        <taxon>Vibrionales</taxon>
        <taxon>Vibrionaceae</taxon>
        <taxon>Vibrio</taxon>
    </lineage>
</organism>
<evidence type="ECO:0000313" key="2">
    <source>
        <dbReference type="Proteomes" id="UP000321922"/>
    </source>
</evidence>
<dbReference type="Gene3D" id="1.10.1200.10">
    <property type="entry name" value="ACP-like"/>
    <property type="match status" value="1"/>
</dbReference>
<proteinExistence type="predicted"/>
<keyword evidence="2" id="KW-1185">Reference proteome</keyword>
<dbReference type="AlphaFoldDB" id="A0A511QJ31"/>
<gene>
    <name evidence="1" type="ORF">VSA01S_31880</name>
</gene>
<dbReference type="RefSeq" id="WP_039983189.1">
    <property type="nucleotide sequence ID" value="NZ_BAOJ01000170.1"/>
</dbReference>
<sequence>MVSETDLLKYVCNFIFTIRPEFSKPEEVDADHALEIFGLDSMDLIELQVFIMDDYGIDIFKYMDNRIMSKSLREIVELIISDEPL</sequence>
<dbReference type="InterPro" id="IPR036736">
    <property type="entry name" value="ACP-like_sf"/>
</dbReference>
<accession>A0A511QJ31</accession>
<evidence type="ECO:0008006" key="3">
    <source>
        <dbReference type="Google" id="ProtNLM"/>
    </source>
</evidence>
<dbReference type="EMBL" id="BJXJ01000039">
    <property type="protein sequence ID" value="GEM77076.1"/>
    <property type="molecule type" value="Genomic_DNA"/>
</dbReference>
<dbReference type="Proteomes" id="UP000321922">
    <property type="component" value="Unassembled WGS sequence"/>
</dbReference>
<dbReference type="OrthoDB" id="6575267at2"/>
<dbReference type="SUPFAM" id="SSF47336">
    <property type="entry name" value="ACP-like"/>
    <property type="match status" value="1"/>
</dbReference>
<comment type="caution">
    <text evidence="1">The sequence shown here is derived from an EMBL/GenBank/DDBJ whole genome shotgun (WGS) entry which is preliminary data.</text>
</comment>
<name>A0A511QJ31_9VIBR</name>
<evidence type="ECO:0000313" key="1">
    <source>
        <dbReference type="EMBL" id="GEM77076.1"/>
    </source>
</evidence>